<dbReference type="InterPro" id="IPR029052">
    <property type="entry name" value="Metallo-depent_PP-like"/>
</dbReference>
<dbReference type="Pfam" id="PF09587">
    <property type="entry name" value="PGA_cap"/>
    <property type="match status" value="1"/>
</dbReference>
<evidence type="ECO:0000313" key="5">
    <source>
        <dbReference type="Proteomes" id="UP000188184"/>
    </source>
</evidence>
<dbReference type="CDD" id="cd07381">
    <property type="entry name" value="MPP_CapA"/>
    <property type="match status" value="1"/>
</dbReference>
<sequence>MKKVRVSLGVLLLPLSLLSAGCTFQEAETVIEAAPFSVRALPIATVPEKVIKTREVTLAAVGDVLIHDRVYNDAETESGYNFNPKLEEVKPYLEQADITIANSESIVGGSEIGLSGYPSFNSPYEVADTMKNVGVDVVAMANNHTLDRGIQAVENAINYWHQLGIKHTGSALTEEAGRDIPTVTANDITFSFLSYTYGTNGVQTPAGQEYLVNRIDRARIQEDLKRAQELSDVVVLNLHFGKEYERMPNAEQIDLAHFAAENGADIILGHHPHVLQPADWIETSDGGETFVIYSLGNFFSGQDGLYKQTGGILHLTVEKVTDAASETITITEPAFTPTFVTSENEQNYQMELLKNVDPAFNEEIKEHMSMWVPEMMFIE</sequence>
<gene>
    <name evidence="4" type="ORF">B0X71_03990</name>
</gene>
<dbReference type="RefSeq" id="WP_077588235.1">
    <property type="nucleotide sequence ID" value="NZ_CP019640.1"/>
</dbReference>
<name>A0A1Q2KW35_9BACL</name>
<dbReference type="SMART" id="SM00854">
    <property type="entry name" value="PGA_cap"/>
    <property type="match status" value="1"/>
</dbReference>
<dbReference type="InterPro" id="IPR052169">
    <property type="entry name" value="CW_Biosynth-Accessory"/>
</dbReference>
<dbReference type="EMBL" id="CP019640">
    <property type="protein sequence ID" value="AQQ52353.1"/>
    <property type="molecule type" value="Genomic_DNA"/>
</dbReference>
<dbReference type="Proteomes" id="UP000188184">
    <property type="component" value="Chromosome"/>
</dbReference>
<feature type="domain" description="Capsule synthesis protein CapA" evidence="3">
    <location>
        <begin position="57"/>
        <end position="302"/>
    </location>
</feature>
<evidence type="ECO:0000256" key="2">
    <source>
        <dbReference type="SAM" id="SignalP"/>
    </source>
</evidence>
<reference evidence="4 5" key="1">
    <citation type="submission" date="2017-02" db="EMBL/GenBank/DDBJ databases">
        <title>The complete genomic sequence of a novel cold adapted crude oil-degrading bacterium Planococcus qaidamina Y42.</title>
        <authorList>
            <person name="Yang R."/>
        </authorList>
    </citation>
    <scope>NUCLEOTIDE SEQUENCE [LARGE SCALE GENOMIC DNA]</scope>
    <source>
        <strain evidence="4 5">Y42</strain>
    </source>
</reference>
<proteinExistence type="inferred from homology"/>
<dbReference type="InterPro" id="IPR019079">
    <property type="entry name" value="Capsule_synth_CapA"/>
</dbReference>
<keyword evidence="5" id="KW-1185">Reference proteome</keyword>
<evidence type="ECO:0000259" key="3">
    <source>
        <dbReference type="SMART" id="SM00854"/>
    </source>
</evidence>
<feature type="chain" id="PRO_5039694049" evidence="2">
    <location>
        <begin position="20"/>
        <end position="379"/>
    </location>
</feature>
<dbReference type="AlphaFoldDB" id="A0A1Q2KW35"/>
<organism evidence="4 5">
    <name type="scientific">Planococcus lenghuensis</name>
    <dbReference type="NCBI Taxonomy" id="2213202"/>
    <lineage>
        <taxon>Bacteria</taxon>
        <taxon>Bacillati</taxon>
        <taxon>Bacillota</taxon>
        <taxon>Bacilli</taxon>
        <taxon>Bacillales</taxon>
        <taxon>Caryophanaceae</taxon>
        <taxon>Planococcus</taxon>
    </lineage>
</organism>
<evidence type="ECO:0000313" key="4">
    <source>
        <dbReference type="EMBL" id="AQQ52353.1"/>
    </source>
</evidence>
<keyword evidence="2" id="KW-0732">Signal</keyword>
<evidence type="ECO:0000256" key="1">
    <source>
        <dbReference type="ARBA" id="ARBA00005662"/>
    </source>
</evidence>
<protein>
    <submittedName>
        <fullName evidence="4">Capsular biosynthesis protein</fullName>
    </submittedName>
</protein>
<dbReference type="SUPFAM" id="SSF56300">
    <property type="entry name" value="Metallo-dependent phosphatases"/>
    <property type="match status" value="1"/>
</dbReference>
<dbReference type="KEGG" id="pmar:B0X71_03990"/>
<feature type="signal peptide" evidence="2">
    <location>
        <begin position="1"/>
        <end position="19"/>
    </location>
</feature>
<dbReference type="PANTHER" id="PTHR33393">
    <property type="entry name" value="POLYGLUTAMINE SYNTHESIS ACCESSORY PROTEIN RV0574C-RELATED"/>
    <property type="match status" value="1"/>
</dbReference>
<comment type="similarity">
    <text evidence="1">Belongs to the CapA family.</text>
</comment>
<dbReference type="PANTHER" id="PTHR33393:SF12">
    <property type="entry name" value="CAPSULE BIOSYNTHESIS PROTEIN CAPA"/>
    <property type="match status" value="1"/>
</dbReference>
<dbReference type="OrthoDB" id="9810906at2"/>
<dbReference type="PROSITE" id="PS51257">
    <property type="entry name" value="PROKAR_LIPOPROTEIN"/>
    <property type="match status" value="1"/>
</dbReference>
<accession>A0A1Q2KW35</accession>
<dbReference type="Gene3D" id="3.60.21.10">
    <property type="match status" value="1"/>
</dbReference>